<dbReference type="GeneID" id="6753069"/>
<dbReference type="AlphaFoldDB" id="B3RUI9"/>
<dbReference type="EMBL" id="DS985244">
    <property type="protein sequence ID" value="EDV25823.1"/>
    <property type="molecule type" value="Genomic_DNA"/>
</dbReference>
<keyword evidence="3" id="KW-1185">Reference proteome</keyword>
<feature type="transmembrane region" description="Helical" evidence="1">
    <location>
        <begin position="224"/>
        <end position="247"/>
    </location>
</feature>
<name>B3RUI9_TRIAD</name>
<accession>B3RUI9</accession>
<feature type="transmembrane region" description="Helical" evidence="1">
    <location>
        <begin position="42"/>
        <end position="66"/>
    </location>
</feature>
<gene>
    <name evidence="2" type="ORF">TRIADDRAFT_55306</name>
</gene>
<dbReference type="Proteomes" id="UP000009022">
    <property type="component" value="Unassembled WGS sequence"/>
</dbReference>
<keyword evidence="1" id="KW-0472">Membrane</keyword>
<proteinExistence type="predicted"/>
<reference evidence="2 3" key="1">
    <citation type="journal article" date="2008" name="Nature">
        <title>The Trichoplax genome and the nature of placozoans.</title>
        <authorList>
            <person name="Srivastava M."/>
            <person name="Begovic E."/>
            <person name="Chapman J."/>
            <person name="Putnam N.H."/>
            <person name="Hellsten U."/>
            <person name="Kawashima T."/>
            <person name="Kuo A."/>
            <person name="Mitros T."/>
            <person name="Salamov A."/>
            <person name="Carpenter M.L."/>
            <person name="Signorovitch A.Y."/>
            <person name="Moreno M.A."/>
            <person name="Kamm K."/>
            <person name="Grimwood J."/>
            <person name="Schmutz J."/>
            <person name="Shapiro H."/>
            <person name="Grigoriev I.V."/>
            <person name="Buss L.W."/>
            <person name="Schierwater B."/>
            <person name="Dellaporta S.L."/>
            <person name="Rokhsar D.S."/>
        </authorList>
    </citation>
    <scope>NUCLEOTIDE SEQUENCE [LARGE SCALE GENOMIC DNA]</scope>
    <source>
        <strain evidence="2 3">Grell-BS-1999</strain>
    </source>
</reference>
<feature type="transmembrane region" description="Helical" evidence="1">
    <location>
        <begin position="527"/>
        <end position="551"/>
    </location>
</feature>
<keyword evidence="1" id="KW-1133">Transmembrane helix</keyword>
<sequence>MATERTAHEEVRYSCCDLDFPGLPVDVQRCLLLEEVKWYAPFLKFLIIFLTIPMGAALLVKIFNMYMGTLERNFKMDSVHIHILNTLRLETIEYFYVQGSSTRACWKHAYYCFFYLILWLALTAFGYAALVMQIYPSAFMIVPEIYGVAIPPSITAATVPAGILHLFATIIIIITHLKQLICLHQPERQDRSRLLPQDRYLAPMSAGRTNLQFKNMITDLTKNLLSLKIVVFFNNLIQVLVYLPFFLTKSSTVIPIVIFLTEVLTLRLKYHLLPINSKLKVLNCILAPVLFLIAFCYSVITVFQFWIIFQAFFRIIITVTTFIITYSVYFSVAIVVIIPYLYVVIAYLDDYTEKLHSLPLLIMKLDSAVEQEVDKILNAENGKLIIDFLVGSNNAIEVDVPEMLKGTVIEITIQNYIRRLVEDHRFEINVGMSQMVLNYRRDGNTIIEVTLPENENYPILCANSEGKDNLLTEISAHLQNTSIDTHRERLVKTFYDITRINSARYSGIPLELFHYLRYYAPTVSLNLWSVVVNFLIITGLFLTFLLTLLLHSHSWSFTSLTTAAANTPILFIGTTLTLRYFKIPLATEKETSEILLANLIHYRRGYRLFCTRGLEYKPLSKLVKIALTGKNI</sequence>
<dbReference type="RefSeq" id="XP_002111856.1">
    <property type="nucleotide sequence ID" value="XM_002111820.1"/>
</dbReference>
<keyword evidence="1" id="KW-0812">Transmembrane</keyword>
<evidence type="ECO:0000256" key="1">
    <source>
        <dbReference type="SAM" id="Phobius"/>
    </source>
</evidence>
<evidence type="ECO:0000313" key="2">
    <source>
        <dbReference type="EMBL" id="EDV25823.1"/>
    </source>
</evidence>
<protein>
    <submittedName>
        <fullName evidence="2">Uncharacterized protein</fullName>
    </submittedName>
</protein>
<feature type="transmembrane region" description="Helical" evidence="1">
    <location>
        <begin position="563"/>
        <end position="581"/>
    </location>
</feature>
<feature type="transmembrane region" description="Helical" evidence="1">
    <location>
        <begin position="154"/>
        <end position="174"/>
    </location>
</feature>
<feature type="transmembrane region" description="Helical" evidence="1">
    <location>
        <begin position="110"/>
        <end position="134"/>
    </location>
</feature>
<dbReference type="InParanoid" id="B3RUI9"/>
<evidence type="ECO:0000313" key="3">
    <source>
        <dbReference type="Proteomes" id="UP000009022"/>
    </source>
</evidence>
<dbReference type="HOGENOM" id="CLU_017982_0_0_1"/>
<dbReference type="CTD" id="6753069"/>
<feature type="transmembrane region" description="Helical" evidence="1">
    <location>
        <begin position="253"/>
        <end position="270"/>
    </location>
</feature>
<dbReference type="PhylomeDB" id="B3RUI9"/>
<feature type="transmembrane region" description="Helical" evidence="1">
    <location>
        <begin position="315"/>
        <end position="348"/>
    </location>
</feature>
<organism evidence="2 3">
    <name type="scientific">Trichoplax adhaerens</name>
    <name type="common">Trichoplax reptans</name>
    <dbReference type="NCBI Taxonomy" id="10228"/>
    <lineage>
        <taxon>Eukaryota</taxon>
        <taxon>Metazoa</taxon>
        <taxon>Placozoa</taxon>
        <taxon>Uniplacotomia</taxon>
        <taxon>Trichoplacea</taxon>
        <taxon>Trichoplacidae</taxon>
        <taxon>Trichoplax</taxon>
    </lineage>
</organism>
<feature type="transmembrane region" description="Helical" evidence="1">
    <location>
        <begin position="282"/>
        <end position="309"/>
    </location>
</feature>
<dbReference type="KEGG" id="tad:TRIADDRAFT_55306"/>